<keyword evidence="12" id="KW-1185">Reference proteome</keyword>
<keyword evidence="7 9" id="KW-0811">Translocation</keyword>
<dbReference type="RefSeq" id="WP_183410518.1">
    <property type="nucleotide sequence ID" value="NZ_JACHWY010000002.1"/>
</dbReference>
<accession>A0A7W4W5K6</accession>
<dbReference type="PRINTS" id="PR01506">
    <property type="entry name" value="TATBPROTEIN"/>
</dbReference>
<evidence type="ECO:0000256" key="3">
    <source>
        <dbReference type="ARBA" id="ARBA00022475"/>
    </source>
</evidence>
<comment type="function">
    <text evidence="9">Part of the twin-arginine translocation (Tat) system that transports large folded proteins containing a characteristic twin-arginine motif in their signal peptide across membranes. Together with TatC, TatB is part of a receptor directly interacting with Tat signal peptides. TatB may form an oligomeric binding site that transiently accommodates folded Tat precursor proteins before their translocation.</text>
</comment>
<dbReference type="PANTHER" id="PTHR33162:SF1">
    <property type="entry name" value="SEC-INDEPENDENT PROTEIN TRANSLOCASE PROTEIN TATA, CHLOROPLASTIC"/>
    <property type="match status" value="1"/>
</dbReference>
<comment type="caution">
    <text evidence="11">The sequence shown here is derived from an EMBL/GenBank/DDBJ whole genome shotgun (WGS) entry which is preliminary data.</text>
</comment>
<dbReference type="GO" id="GO:0033281">
    <property type="term" value="C:TAT protein transport complex"/>
    <property type="evidence" value="ECO:0007669"/>
    <property type="project" value="UniProtKB-UniRule"/>
</dbReference>
<dbReference type="GO" id="GO:0043953">
    <property type="term" value="P:protein transport by the Tat complex"/>
    <property type="evidence" value="ECO:0007669"/>
    <property type="project" value="UniProtKB-UniRule"/>
</dbReference>
<evidence type="ECO:0000256" key="1">
    <source>
        <dbReference type="ARBA" id="ARBA00004167"/>
    </source>
</evidence>
<gene>
    <name evidence="9" type="primary">tatB</name>
    <name evidence="11" type="ORF">FHR99_002026</name>
</gene>
<comment type="subunit">
    <text evidence="9">The Tat system comprises two distinct complexes: a TatABC complex, containing multiple copies of TatA, TatB and TatC subunits, and a separate TatA complex, containing only TatA subunits. Substrates initially bind to the TatABC complex, which probably triggers association of the separate TatA complex to form the active translocon.</text>
</comment>
<keyword evidence="4 9" id="KW-0812">Transmembrane</keyword>
<dbReference type="GO" id="GO:0008320">
    <property type="term" value="F:protein transmembrane transporter activity"/>
    <property type="evidence" value="ECO:0007669"/>
    <property type="project" value="UniProtKB-UniRule"/>
</dbReference>
<dbReference type="InterPro" id="IPR003369">
    <property type="entry name" value="TatA/B/E"/>
</dbReference>
<dbReference type="Proteomes" id="UP000537130">
    <property type="component" value="Unassembled WGS sequence"/>
</dbReference>
<evidence type="ECO:0000256" key="10">
    <source>
        <dbReference type="SAM" id="MobiDB-lite"/>
    </source>
</evidence>
<evidence type="ECO:0000256" key="7">
    <source>
        <dbReference type="ARBA" id="ARBA00023010"/>
    </source>
</evidence>
<organism evidence="11 12">
    <name type="scientific">Litorivivens lipolytica</name>
    <dbReference type="NCBI Taxonomy" id="1524264"/>
    <lineage>
        <taxon>Bacteria</taxon>
        <taxon>Pseudomonadati</taxon>
        <taxon>Pseudomonadota</taxon>
        <taxon>Gammaproteobacteria</taxon>
        <taxon>Litorivivens</taxon>
    </lineage>
</organism>
<keyword evidence="2 9" id="KW-0813">Transport</keyword>
<evidence type="ECO:0000256" key="2">
    <source>
        <dbReference type="ARBA" id="ARBA00022448"/>
    </source>
</evidence>
<comment type="subcellular location">
    <subcellularLocation>
        <location evidence="9">Cell membrane</location>
        <topology evidence="9">Single-pass membrane protein</topology>
    </subcellularLocation>
    <subcellularLocation>
        <location evidence="1">Membrane</location>
        <topology evidence="1">Single-pass membrane protein</topology>
    </subcellularLocation>
</comment>
<evidence type="ECO:0000256" key="5">
    <source>
        <dbReference type="ARBA" id="ARBA00022927"/>
    </source>
</evidence>
<dbReference type="NCBIfam" id="TIGR01410">
    <property type="entry name" value="tatB"/>
    <property type="match status" value="1"/>
</dbReference>
<reference evidence="11 12" key="1">
    <citation type="submission" date="2020-08" db="EMBL/GenBank/DDBJ databases">
        <title>Genomic Encyclopedia of Type Strains, Phase III (KMG-III): the genomes of soil and plant-associated and newly described type strains.</title>
        <authorList>
            <person name="Whitman W."/>
        </authorList>
    </citation>
    <scope>NUCLEOTIDE SEQUENCE [LARGE SCALE GENOMIC DNA]</scope>
    <source>
        <strain evidence="11 12">CECT 8654</strain>
    </source>
</reference>
<evidence type="ECO:0000313" key="11">
    <source>
        <dbReference type="EMBL" id="MBB3047760.1"/>
    </source>
</evidence>
<dbReference type="PANTHER" id="PTHR33162">
    <property type="entry name" value="SEC-INDEPENDENT PROTEIN TRANSLOCASE PROTEIN TATA, CHLOROPLASTIC"/>
    <property type="match status" value="1"/>
</dbReference>
<evidence type="ECO:0000256" key="9">
    <source>
        <dbReference type="HAMAP-Rule" id="MF_00237"/>
    </source>
</evidence>
<comment type="similarity">
    <text evidence="9">Belongs to the TatB family.</text>
</comment>
<dbReference type="Gene3D" id="1.20.5.3310">
    <property type="match status" value="1"/>
</dbReference>
<evidence type="ECO:0000256" key="4">
    <source>
        <dbReference type="ARBA" id="ARBA00022692"/>
    </source>
</evidence>
<sequence length="137" mass="15544">MFDIGFAELVLIFVVGLLVLGPERLPGAVRTVSLWLGRLRRSFTALKNEIEREVGADEIKRQLHNESIMANLKETENSLKESFSSAEEEFRTAQKDLQSLEYDISDVVKPQPTKQTEKPSADKQQNPDLPEQDRKSS</sequence>
<protein>
    <recommendedName>
        <fullName evidence="9">Sec-independent protein translocase protein TatB</fullName>
    </recommendedName>
</protein>
<dbReference type="AlphaFoldDB" id="A0A7W4W5K6"/>
<name>A0A7W4W5K6_9GAMM</name>
<dbReference type="HAMAP" id="MF_00237">
    <property type="entry name" value="TatB"/>
    <property type="match status" value="1"/>
</dbReference>
<dbReference type="EMBL" id="JACHWY010000002">
    <property type="protein sequence ID" value="MBB3047760.1"/>
    <property type="molecule type" value="Genomic_DNA"/>
</dbReference>
<dbReference type="Pfam" id="PF02416">
    <property type="entry name" value="TatA_B_E"/>
    <property type="match status" value="1"/>
</dbReference>
<keyword evidence="8 9" id="KW-0472">Membrane</keyword>
<evidence type="ECO:0000313" key="12">
    <source>
        <dbReference type="Proteomes" id="UP000537130"/>
    </source>
</evidence>
<feature type="region of interest" description="Disordered" evidence="10">
    <location>
        <begin position="101"/>
        <end position="137"/>
    </location>
</feature>
<keyword evidence="3 9" id="KW-1003">Cell membrane</keyword>
<evidence type="ECO:0000256" key="6">
    <source>
        <dbReference type="ARBA" id="ARBA00022989"/>
    </source>
</evidence>
<evidence type="ECO:0000256" key="8">
    <source>
        <dbReference type="ARBA" id="ARBA00023136"/>
    </source>
</evidence>
<dbReference type="InterPro" id="IPR018448">
    <property type="entry name" value="TatB"/>
</dbReference>
<keyword evidence="6 9" id="KW-1133">Transmembrane helix</keyword>
<proteinExistence type="inferred from homology"/>
<keyword evidence="5 9" id="KW-0653">Protein transport</keyword>